<protein>
    <submittedName>
        <fullName evidence="1">Uncharacterized protein</fullName>
    </submittedName>
</protein>
<dbReference type="AlphaFoldDB" id="A0A0E0J0B4"/>
<keyword evidence="2" id="KW-1185">Reference proteome</keyword>
<sequence>MDTRSQLRCGLRLCAPLWPASLHSDREACVGVMLFGTRPRAESWFIPHFPGAGISAPRRHYGWG</sequence>
<reference evidence="1" key="1">
    <citation type="submission" date="2015-04" db="UniProtKB">
        <authorList>
            <consortium name="EnsemblPlants"/>
        </authorList>
    </citation>
    <scope>IDENTIFICATION</scope>
    <source>
        <strain evidence="1">SL10</strain>
    </source>
</reference>
<evidence type="ECO:0000313" key="2">
    <source>
        <dbReference type="Proteomes" id="UP000006591"/>
    </source>
</evidence>
<accession>A0A0E0J0B4</accession>
<dbReference type="Proteomes" id="UP000006591">
    <property type="component" value="Chromosome 11"/>
</dbReference>
<evidence type="ECO:0000313" key="1">
    <source>
        <dbReference type="EnsemblPlants" id="ONIVA11G08600.1"/>
    </source>
</evidence>
<dbReference type="Gramene" id="ONIVA11G08600.1">
    <property type="protein sequence ID" value="ONIVA11G08600.1"/>
    <property type="gene ID" value="ONIVA11G08600"/>
</dbReference>
<proteinExistence type="predicted"/>
<reference evidence="1" key="2">
    <citation type="submission" date="2018-04" db="EMBL/GenBank/DDBJ databases">
        <title>OnivRS2 (Oryza nivara Reference Sequence Version 2).</title>
        <authorList>
            <person name="Zhang J."/>
            <person name="Kudrna D."/>
            <person name="Lee S."/>
            <person name="Talag J."/>
            <person name="Rajasekar S."/>
            <person name="Welchert J."/>
            <person name="Hsing Y.-I."/>
            <person name="Wing R.A."/>
        </authorList>
    </citation>
    <scope>NUCLEOTIDE SEQUENCE [LARGE SCALE GENOMIC DNA]</scope>
    <source>
        <strain evidence="1">SL10</strain>
    </source>
</reference>
<name>A0A0E0J0B4_ORYNI</name>
<dbReference type="HOGENOM" id="CLU_2907614_0_0_1"/>
<dbReference type="EnsemblPlants" id="ONIVA11G08600.1">
    <property type="protein sequence ID" value="ONIVA11G08600.1"/>
    <property type="gene ID" value="ONIVA11G08600"/>
</dbReference>
<organism evidence="1">
    <name type="scientific">Oryza nivara</name>
    <name type="common">Indian wild rice</name>
    <name type="synonym">Oryza sativa f. spontanea</name>
    <dbReference type="NCBI Taxonomy" id="4536"/>
    <lineage>
        <taxon>Eukaryota</taxon>
        <taxon>Viridiplantae</taxon>
        <taxon>Streptophyta</taxon>
        <taxon>Embryophyta</taxon>
        <taxon>Tracheophyta</taxon>
        <taxon>Spermatophyta</taxon>
        <taxon>Magnoliopsida</taxon>
        <taxon>Liliopsida</taxon>
        <taxon>Poales</taxon>
        <taxon>Poaceae</taxon>
        <taxon>BOP clade</taxon>
        <taxon>Oryzoideae</taxon>
        <taxon>Oryzeae</taxon>
        <taxon>Oryzinae</taxon>
        <taxon>Oryza</taxon>
    </lineage>
</organism>